<dbReference type="GO" id="GO:0003700">
    <property type="term" value="F:DNA-binding transcription factor activity"/>
    <property type="evidence" value="ECO:0007669"/>
    <property type="project" value="InterPro"/>
</dbReference>
<evidence type="ECO:0000313" key="7">
    <source>
        <dbReference type="Proteomes" id="UP000190539"/>
    </source>
</evidence>
<dbReference type="EMBL" id="MVFC01000011">
    <property type="protein sequence ID" value="OON78839.1"/>
    <property type="molecule type" value="Genomic_DNA"/>
</dbReference>
<proteinExistence type="predicted"/>
<dbReference type="GO" id="GO:0045892">
    <property type="term" value="P:negative regulation of DNA-templated transcription"/>
    <property type="evidence" value="ECO:0007669"/>
    <property type="project" value="TreeGrafter"/>
</dbReference>
<dbReference type="InterPro" id="IPR000524">
    <property type="entry name" value="Tscrpt_reg_HTH_GntR"/>
</dbReference>
<dbReference type="AlphaFoldDB" id="A0A1V4A8F6"/>
<evidence type="ECO:0000256" key="3">
    <source>
        <dbReference type="ARBA" id="ARBA00023163"/>
    </source>
</evidence>
<evidence type="ECO:0000259" key="5">
    <source>
        <dbReference type="PROSITE" id="PS50949"/>
    </source>
</evidence>
<evidence type="ECO:0000256" key="1">
    <source>
        <dbReference type="ARBA" id="ARBA00023015"/>
    </source>
</evidence>
<feature type="region of interest" description="Disordered" evidence="4">
    <location>
        <begin position="68"/>
        <end position="92"/>
    </location>
</feature>
<dbReference type="Gene3D" id="1.10.10.10">
    <property type="entry name" value="Winged helix-like DNA-binding domain superfamily/Winged helix DNA-binding domain"/>
    <property type="match status" value="1"/>
</dbReference>
<reference evidence="6 7" key="1">
    <citation type="submission" date="2017-02" db="EMBL/GenBank/DDBJ databases">
        <title>Draft Genome Sequence of Streptomyces tsukubaensis F601, a Producer of the immunosuppressant tacrolimus FK506.</title>
        <authorList>
            <person name="Zong G."/>
            <person name="Zhong C."/>
            <person name="Fu J."/>
            <person name="Qin R."/>
            <person name="Cao G."/>
        </authorList>
    </citation>
    <scope>NUCLEOTIDE SEQUENCE [LARGE SCALE GENOMIC DNA]</scope>
    <source>
        <strain evidence="6 7">F601</strain>
    </source>
</reference>
<dbReference type="InterPro" id="IPR036388">
    <property type="entry name" value="WH-like_DNA-bd_sf"/>
</dbReference>
<keyword evidence="3" id="KW-0804">Transcription</keyword>
<feature type="region of interest" description="Disordered" evidence="4">
    <location>
        <begin position="1"/>
        <end position="20"/>
    </location>
</feature>
<comment type="caution">
    <text evidence="6">The sequence shown here is derived from an EMBL/GenBank/DDBJ whole genome shotgun (WGS) entry which is preliminary data.</text>
</comment>
<dbReference type="Proteomes" id="UP000190539">
    <property type="component" value="Unassembled WGS sequence"/>
</dbReference>
<name>A0A1V4A8F6_9ACTN</name>
<dbReference type="PROSITE" id="PS50949">
    <property type="entry name" value="HTH_GNTR"/>
    <property type="match status" value="1"/>
</dbReference>
<dbReference type="GO" id="GO:0003677">
    <property type="term" value="F:DNA binding"/>
    <property type="evidence" value="ECO:0007669"/>
    <property type="project" value="UniProtKB-KW"/>
</dbReference>
<dbReference type="SMART" id="SM00345">
    <property type="entry name" value="HTH_GNTR"/>
    <property type="match status" value="1"/>
</dbReference>
<dbReference type="STRING" id="83656.B1H18_15885"/>
<gene>
    <name evidence="6" type="ORF">B1H18_15885</name>
</gene>
<evidence type="ECO:0000313" key="6">
    <source>
        <dbReference type="EMBL" id="OON78839.1"/>
    </source>
</evidence>
<evidence type="ECO:0000256" key="4">
    <source>
        <dbReference type="SAM" id="MobiDB-lite"/>
    </source>
</evidence>
<dbReference type="CDD" id="cd07377">
    <property type="entry name" value="WHTH_GntR"/>
    <property type="match status" value="1"/>
</dbReference>
<keyword evidence="1" id="KW-0805">Transcription regulation</keyword>
<dbReference type="InterPro" id="IPR036390">
    <property type="entry name" value="WH_DNA-bd_sf"/>
</dbReference>
<evidence type="ECO:0000256" key="2">
    <source>
        <dbReference type="ARBA" id="ARBA00023125"/>
    </source>
</evidence>
<dbReference type="InterPro" id="IPR050679">
    <property type="entry name" value="Bact_HTH_transcr_reg"/>
</dbReference>
<organism evidence="6 7">
    <name type="scientific">Streptomyces tsukubensis</name>
    <dbReference type="NCBI Taxonomy" id="83656"/>
    <lineage>
        <taxon>Bacteria</taxon>
        <taxon>Bacillati</taxon>
        <taxon>Actinomycetota</taxon>
        <taxon>Actinomycetes</taxon>
        <taxon>Kitasatosporales</taxon>
        <taxon>Streptomycetaceae</taxon>
        <taxon>Streptomyces</taxon>
    </lineage>
</organism>
<dbReference type="PANTHER" id="PTHR44846:SF17">
    <property type="entry name" value="GNTR-FAMILY TRANSCRIPTIONAL REGULATOR"/>
    <property type="match status" value="1"/>
</dbReference>
<dbReference type="RefSeq" id="WP_179120178.1">
    <property type="nucleotide sequence ID" value="NZ_CP045178.1"/>
</dbReference>
<dbReference type="Pfam" id="PF00392">
    <property type="entry name" value="GntR"/>
    <property type="match status" value="1"/>
</dbReference>
<dbReference type="PRINTS" id="PR00035">
    <property type="entry name" value="HTHGNTR"/>
</dbReference>
<keyword evidence="7" id="KW-1185">Reference proteome</keyword>
<protein>
    <submittedName>
        <fullName evidence="6">GntR family transcriptional regulator</fullName>
    </submittedName>
</protein>
<sequence>MRVTEESVAVDGTGKPSPGEIADALRERIRTGVLRAGHRMPTQAELADEFGVDRGRVRQALQALRDEGLLSNASKGTPPRVSTPAGGPGGGGSETTVVGLGQRIAKAFEQPRVRIDALCLTSESLMLGLGEPLRLIHQGLLLPDSIDVRVLLPSRSIALAFPAPVAERGDEDPVHQRWLSMRDAQGRVLRHNLLTLARSHDISVNVEFRALPFTPPVRLYLLGDSEALFAYYMITKQEEEVGGERVETYDALGTQSLLFSYESGSGPRDAAFVKESQQWFDALWQTISTDLTLS</sequence>
<dbReference type="PANTHER" id="PTHR44846">
    <property type="entry name" value="MANNOSYL-D-GLYCERATE TRANSPORT/METABOLISM SYSTEM REPRESSOR MNGR-RELATED"/>
    <property type="match status" value="1"/>
</dbReference>
<accession>A0A1V4A8F6</accession>
<dbReference type="SUPFAM" id="SSF46785">
    <property type="entry name" value="Winged helix' DNA-binding domain"/>
    <property type="match status" value="1"/>
</dbReference>
<keyword evidence="2" id="KW-0238">DNA-binding</keyword>
<feature type="domain" description="HTH gntR-type" evidence="5">
    <location>
        <begin position="15"/>
        <end position="84"/>
    </location>
</feature>